<keyword evidence="1" id="KW-0472">Membrane</keyword>
<reference evidence="2" key="1">
    <citation type="journal article" date="2023" name="G3 (Bethesda)">
        <title>Whole genome assembly and annotation of the endangered Caribbean coral Acropora cervicornis.</title>
        <authorList>
            <person name="Selwyn J.D."/>
            <person name="Vollmer S.V."/>
        </authorList>
    </citation>
    <scope>NUCLEOTIDE SEQUENCE</scope>
    <source>
        <strain evidence="2">K2</strain>
    </source>
</reference>
<organism evidence="2 3">
    <name type="scientific">Acropora cervicornis</name>
    <name type="common">Staghorn coral</name>
    <dbReference type="NCBI Taxonomy" id="6130"/>
    <lineage>
        <taxon>Eukaryota</taxon>
        <taxon>Metazoa</taxon>
        <taxon>Cnidaria</taxon>
        <taxon>Anthozoa</taxon>
        <taxon>Hexacorallia</taxon>
        <taxon>Scleractinia</taxon>
        <taxon>Astrocoeniina</taxon>
        <taxon>Acroporidae</taxon>
        <taxon>Acropora</taxon>
    </lineage>
</organism>
<accession>A0AAD9PWT3</accession>
<keyword evidence="1" id="KW-1133">Transmembrane helix</keyword>
<comment type="caution">
    <text evidence="2">The sequence shown here is derived from an EMBL/GenBank/DDBJ whole genome shotgun (WGS) entry which is preliminary data.</text>
</comment>
<reference evidence="2" key="2">
    <citation type="journal article" date="2023" name="Science">
        <title>Genomic signatures of disease resistance in endangered staghorn corals.</title>
        <authorList>
            <person name="Vollmer S.V."/>
            <person name="Selwyn J.D."/>
            <person name="Despard B.A."/>
            <person name="Roesel C.L."/>
        </authorList>
    </citation>
    <scope>NUCLEOTIDE SEQUENCE</scope>
    <source>
        <strain evidence="2">K2</strain>
    </source>
</reference>
<keyword evidence="3" id="KW-1185">Reference proteome</keyword>
<feature type="transmembrane region" description="Helical" evidence="1">
    <location>
        <begin position="29"/>
        <end position="47"/>
    </location>
</feature>
<dbReference type="Proteomes" id="UP001249851">
    <property type="component" value="Unassembled WGS sequence"/>
</dbReference>
<gene>
    <name evidence="2" type="ORF">P5673_029029</name>
</gene>
<protein>
    <submittedName>
        <fullName evidence="2">Uncharacterized protein</fullName>
    </submittedName>
</protein>
<evidence type="ECO:0000313" key="2">
    <source>
        <dbReference type="EMBL" id="KAK2550329.1"/>
    </source>
</evidence>
<dbReference type="AlphaFoldDB" id="A0AAD9PWT3"/>
<name>A0AAD9PWT3_ACRCE</name>
<sequence>MNGLLSFIAQVVRLKSAMGRLQRYEFKFFVGLIISFLLIYLSFEVIFKNELIRERAPTRTGSSHSSSDTPRSPQITLLLRMPGKVMEHRARYYCDLFRSTVLFWPPSFGKTVIVLDEESQADHEFGEIVINHTRKHFPEYRLEVNYEALPKDKRVLEFPGAPRSPGYNRQLWSSFFFDLYTNDPIIAWMDSDVAFITPVTKSSIFSGTKLRVLGWDCTFHFPWVKQWAITSERALGLPFVADYMSYFPVYIYRDTFLHCREHIMKHWNVSDFEQAFRLFYNDRNMLSPVSVVLSYAWFFERDRYDWNMKLCSSLTEYNKRFPAGASVGPEHLADILSQPQTTFHVPYGEFLSANILISYCLSHEVAGNRLAVCEKHNFSLSDNFYLLHHDLQRVKEIQPNTCAGNNTDYCLQVLDCHYKEVGLEIKQNGRELLWSNVDVVEKLGNEVGLTCKPLLY</sequence>
<proteinExistence type="predicted"/>
<dbReference type="EMBL" id="JARQWQ010000112">
    <property type="protein sequence ID" value="KAK2550329.1"/>
    <property type="molecule type" value="Genomic_DNA"/>
</dbReference>
<evidence type="ECO:0000313" key="3">
    <source>
        <dbReference type="Proteomes" id="UP001249851"/>
    </source>
</evidence>
<evidence type="ECO:0000256" key="1">
    <source>
        <dbReference type="SAM" id="Phobius"/>
    </source>
</evidence>
<keyword evidence="1" id="KW-0812">Transmembrane</keyword>